<dbReference type="InterPro" id="IPR024881">
    <property type="entry name" value="Tip"/>
</dbReference>
<evidence type="ECO:0000256" key="8">
    <source>
        <dbReference type="SAM" id="SignalP"/>
    </source>
</evidence>
<protein>
    <submittedName>
        <fullName evidence="10">Putative intergrin alpha chain protein</fullName>
    </submittedName>
</protein>
<dbReference type="AlphaFoldDB" id="G0UD80"/>
<name>G0UD80_TRYVY</name>
<dbReference type="Gene3D" id="2.130.10.130">
    <property type="entry name" value="Integrin alpha, N-terminal"/>
    <property type="match status" value="1"/>
</dbReference>
<evidence type="ECO:0000256" key="4">
    <source>
        <dbReference type="ARBA" id="ARBA00022989"/>
    </source>
</evidence>
<evidence type="ECO:0000256" key="7">
    <source>
        <dbReference type="SAM" id="Phobius"/>
    </source>
</evidence>
<reference evidence="10" key="1">
    <citation type="journal article" date="2012" name="Proc. Natl. Acad. Sci. U.S.A.">
        <title>Antigenic diversity is generated by distinct evolutionary mechanisms in African trypanosome species.</title>
        <authorList>
            <person name="Jackson A.P."/>
            <person name="Berry A."/>
            <person name="Aslett M."/>
            <person name="Allison H.C."/>
            <person name="Burton P."/>
            <person name="Vavrova-Anderson J."/>
            <person name="Brown R."/>
            <person name="Browne H."/>
            <person name="Corton N."/>
            <person name="Hauser H."/>
            <person name="Gamble J."/>
            <person name="Gilderthorp R."/>
            <person name="Marcello L."/>
            <person name="McQuillan J."/>
            <person name="Otto T.D."/>
            <person name="Quail M.A."/>
            <person name="Sanders M.J."/>
            <person name="van Tonder A."/>
            <person name="Ginger M.L."/>
            <person name="Field M.C."/>
            <person name="Barry J.D."/>
            <person name="Hertz-Fowler C."/>
            <person name="Berriman M."/>
        </authorList>
    </citation>
    <scope>NUCLEOTIDE SEQUENCE</scope>
    <source>
        <strain evidence="10">Y486</strain>
    </source>
</reference>
<gene>
    <name evidence="10" type="ORF">TVY486_1112750</name>
</gene>
<dbReference type="VEuPathDB" id="TriTrypDB:TvY486_1112750"/>
<dbReference type="PANTHER" id="PTHR13412">
    <property type="entry name" value="T-CELL IMMUNOMODULATORY PROTEIN HOMOLOG"/>
    <property type="match status" value="1"/>
</dbReference>
<accession>G0UD80</accession>
<dbReference type="GO" id="GO:0005886">
    <property type="term" value="C:plasma membrane"/>
    <property type="evidence" value="ECO:0007669"/>
    <property type="project" value="TreeGrafter"/>
</dbReference>
<comment type="similarity">
    <text evidence="2">Belongs to the TIP family.</text>
</comment>
<keyword evidence="5 7" id="KW-0472">Membrane</keyword>
<dbReference type="PANTHER" id="PTHR13412:SF0">
    <property type="entry name" value="T-CELL IMMUNOMODULATORY PROTEIN"/>
    <property type="match status" value="1"/>
</dbReference>
<dbReference type="Pfam" id="PF23122">
    <property type="entry name" value="C2_ITFG1"/>
    <property type="match status" value="1"/>
</dbReference>
<evidence type="ECO:0000313" key="10">
    <source>
        <dbReference type="EMBL" id="CCC53791.1"/>
    </source>
</evidence>
<keyword evidence="8" id="KW-0732">Signal</keyword>
<evidence type="ECO:0000256" key="1">
    <source>
        <dbReference type="ARBA" id="ARBA00004479"/>
    </source>
</evidence>
<keyword evidence="4 7" id="KW-1133">Transmembrane helix</keyword>
<dbReference type="InterPro" id="IPR028994">
    <property type="entry name" value="Integrin_alpha_N"/>
</dbReference>
<feature type="transmembrane region" description="Helical" evidence="7">
    <location>
        <begin position="586"/>
        <end position="605"/>
    </location>
</feature>
<feature type="signal peptide" evidence="8">
    <location>
        <begin position="1"/>
        <end position="21"/>
    </location>
</feature>
<feature type="domain" description="T-cell immunomodulatory protein TIP C2" evidence="9">
    <location>
        <begin position="479"/>
        <end position="577"/>
    </location>
</feature>
<dbReference type="SUPFAM" id="SSF69318">
    <property type="entry name" value="Integrin alpha N-terminal domain"/>
    <property type="match status" value="1"/>
</dbReference>
<comment type="subcellular location">
    <subcellularLocation>
        <location evidence="1">Membrane</location>
        <topology evidence="1">Single-pass type I membrane protein</topology>
    </subcellularLocation>
</comment>
<evidence type="ECO:0000256" key="6">
    <source>
        <dbReference type="ARBA" id="ARBA00023180"/>
    </source>
</evidence>
<dbReference type="EMBL" id="HE573027">
    <property type="protein sequence ID" value="CCC53791.1"/>
    <property type="molecule type" value="Genomic_DNA"/>
</dbReference>
<evidence type="ECO:0000259" key="9">
    <source>
        <dbReference type="Pfam" id="PF23122"/>
    </source>
</evidence>
<keyword evidence="3 7" id="KW-0812">Transmembrane</keyword>
<keyword evidence="6" id="KW-0325">Glycoprotein</keyword>
<evidence type="ECO:0000256" key="2">
    <source>
        <dbReference type="ARBA" id="ARBA00006496"/>
    </source>
</evidence>
<proteinExistence type="inferred from homology"/>
<evidence type="ECO:0000256" key="5">
    <source>
        <dbReference type="ARBA" id="ARBA00023136"/>
    </source>
</evidence>
<evidence type="ECO:0000256" key="3">
    <source>
        <dbReference type="ARBA" id="ARBA00022692"/>
    </source>
</evidence>
<sequence>MRCSPFVIVSLWCLCSCSALAHVMWFEDTVTFMGNAAVNLSVTSLADMNNRHDEGFIGVWEKRQRLVWYCRKRQESGMYTLCWESAAFPSAIVSTVVVDLNRDGKLDLLVQCTNGMLYFADGLNPDSPPTAVEVEGMPMFNTSIPQISLVTVKSQCGLADIALVDTQGSLVLLSGKTVTSEEACVGGGVPSFTSSILVQGKPGKREVVPLSIASEDIDGDCTVDVMYTVYNRESNALEIFSFSPRTSKHELLITLGPAQSYGFPSFADINGDGAPDLIVPMCASGGSARSFGECSSFDALKIYLNDLLLSTPCTSRGCCSGHPYGFNEKLSSVFSLKDNGGCSVHTTDDLPLVMPSTTASPLLLRFGDCNRDGYADLVVPSSYGPLVLTNTANFSGSLFTCAPVDNSLAVRTAKGFKTYREAIPFFVTVADKGRLDIVLTHHGKVVSPLKVYLNRLPGQEQNYYLTSSALNGVANGDLWGVYQPVTVHRFGWNDINMKPRWAYGVQLSRTQGHALQSSRLYFGLGRTFSYIHDYTIGASVSASTVHRRWSANLIPNSNVFAWLHPLKSPGDWHLQLYLAFATYKKLLLIVLGTTLVLLGPLIALLKLNEIWQDRREWKQR</sequence>
<feature type="chain" id="PRO_5003410417" evidence="8">
    <location>
        <begin position="22"/>
        <end position="620"/>
    </location>
</feature>
<organism evidence="10">
    <name type="scientific">Trypanosoma vivax (strain Y486)</name>
    <dbReference type="NCBI Taxonomy" id="1055687"/>
    <lineage>
        <taxon>Eukaryota</taxon>
        <taxon>Discoba</taxon>
        <taxon>Euglenozoa</taxon>
        <taxon>Kinetoplastea</taxon>
        <taxon>Metakinetoplastina</taxon>
        <taxon>Trypanosomatida</taxon>
        <taxon>Trypanosomatidae</taxon>
        <taxon>Trypanosoma</taxon>
        <taxon>Duttonella</taxon>
    </lineage>
</organism>
<dbReference type="InterPro" id="IPR057089">
    <property type="entry name" value="C2_TIP"/>
</dbReference>